<dbReference type="InterPro" id="IPR051127">
    <property type="entry name" value="Fungal_SecMet_Regulators"/>
</dbReference>
<dbReference type="SUPFAM" id="SSF57701">
    <property type="entry name" value="Zn2/Cys6 DNA-binding domain"/>
    <property type="match status" value="1"/>
</dbReference>
<dbReference type="Pfam" id="PF04082">
    <property type="entry name" value="Fungal_trans"/>
    <property type="match status" value="1"/>
</dbReference>
<dbReference type="eggNOG" id="ENOG502SJEB">
    <property type="taxonomic scope" value="Eukaryota"/>
</dbReference>
<feature type="compositionally biased region" description="Basic and acidic residues" evidence="5">
    <location>
        <begin position="126"/>
        <end position="147"/>
    </location>
</feature>
<feature type="region of interest" description="Disordered" evidence="5">
    <location>
        <begin position="719"/>
        <end position="748"/>
    </location>
</feature>
<dbReference type="InterPro" id="IPR001138">
    <property type="entry name" value="Zn2Cys6_DnaBD"/>
</dbReference>
<dbReference type="OrthoDB" id="3364175at2759"/>
<evidence type="ECO:0000256" key="5">
    <source>
        <dbReference type="SAM" id="MobiDB-lite"/>
    </source>
</evidence>
<proteinExistence type="predicted"/>
<feature type="region of interest" description="Disordered" evidence="5">
    <location>
        <begin position="184"/>
        <end position="203"/>
    </location>
</feature>
<dbReference type="SMART" id="SM00906">
    <property type="entry name" value="Fungal_trans"/>
    <property type="match status" value="1"/>
</dbReference>
<dbReference type="PANTHER" id="PTHR47424">
    <property type="entry name" value="REGULATORY PROTEIN GAL4"/>
    <property type="match status" value="1"/>
</dbReference>
<dbReference type="GeneID" id="25978557"/>
<dbReference type="InterPro" id="IPR036864">
    <property type="entry name" value="Zn2-C6_fun-type_DNA-bd_sf"/>
</dbReference>
<evidence type="ECO:0000256" key="3">
    <source>
        <dbReference type="ARBA" id="ARBA00023163"/>
    </source>
</evidence>
<dbReference type="GO" id="GO:0003677">
    <property type="term" value="F:DNA binding"/>
    <property type="evidence" value="ECO:0007669"/>
    <property type="project" value="InterPro"/>
</dbReference>
<name>F0XBQ7_GROCL</name>
<keyword evidence="4" id="KW-0539">Nucleus</keyword>
<feature type="compositionally biased region" description="Acidic residues" evidence="5">
    <location>
        <begin position="236"/>
        <end position="246"/>
    </location>
</feature>
<dbReference type="Gene3D" id="4.10.240.10">
    <property type="entry name" value="Zn(2)-C6 fungal-type DNA-binding domain"/>
    <property type="match status" value="1"/>
</dbReference>
<feature type="compositionally biased region" description="Basic and acidic residues" evidence="5">
    <location>
        <begin position="247"/>
        <end position="257"/>
    </location>
</feature>
<dbReference type="AlphaFoldDB" id="F0XBQ7"/>
<feature type="region of interest" description="Disordered" evidence="5">
    <location>
        <begin position="436"/>
        <end position="485"/>
    </location>
</feature>
<reference evidence="7 8" key="1">
    <citation type="journal article" date="2011" name="Proc. Natl. Acad. Sci. U.S.A.">
        <title>Genome and transcriptome analyses of the mountain pine beetle-fungal symbiont Grosmannia clavigera, a lodgepole pine pathogen.</title>
        <authorList>
            <person name="DiGuistini S."/>
            <person name="Wang Y."/>
            <person name="Liao N.Y."/>
            <person name="Taylor G."/>
            <person name="Tanguay P."/>
            <person name="Feau N."/>
            <person name="Henrissat B."/>
            <person name="Chan S.K."/>
            <person name="Hesse-Orce U."/>
            <person name="Alamouti S.M."/>
            <person name="Tsui C.K.M."/>
            <person name="Docking R.T."/>
            <person name="Levasseur A."/>
            <person name="Haridas S."/>
            <person name="Robertson G."/>
            <person name="Birol I."/>
            <person name="Holt R.A."/>
            <person name="Marra M.A."/>
            <person name="Hamelin R.C."/>
            <person name="Hirst M."/>
            <person name="Jones S.J.M."/>
            <person name="Bohlmann J."/>
            <person name="Breuil C."/>
        </authorList>
    </citation>
    <scope>NUCLEOTIDE SEQUENCE [LARGE SCALE GENOMIC DNA]</scope>
    <source>
        <strain evidence="8">kw1407 / UAMH 11150</strain>
    </source>
</reference>
<dbReference type="SMART" id="SM00066">
    <property type="entry name" value="GAL4"/>
    <property type="match status" value="1"/>
</dbReference>
<keyword evidence="3" id="KW-0804">Transcription</keyword>
<dbReference type="PANTHER" id="PTHR47424:SF6">
    <property type="entry name" value="PROLINE UTILIZATION TRANS-ACTIVATOR"/>
    <property type="match status" value="1"/>
</dbReference>
<evidence type="ECO:0000256" key="2">
    <source>
        <dbReference type="ARBA" id="ARBA00023015"/>
    </source>
</evidence>
<protein>
    <submittedName>
        <fullName evidence="7">C6 zinc finger domain containing protein</fullName>
    </submittedName>
</protein>
<dbReference type="RefSeq" id="XP_014174475.1">
    <property type="nucleotide sequence ID" value="XM_014319000.1"/>
</dbReference>
<feature type="region of interest" description="Disordered" evidence="5">
    <location>
        <begin position="112"/>
        <end position="158"/>
    </location>
</feature>
<sequence>MTMSSAGRCAPKSRRVPQELRQRTERSCDRCKSRKQKCSAVPGQDRCRHCLKHGYECLVTKPRKQRLYGSPEVQNARMTLLESVVRQLMPTADLSSTESLEALVREVGGKTEMEGMGGETGGMAAERADNKTADRTYETRSDRKKTETSPPEQGRFMHDRQGQAQYIGRASSFLFQRRLRTMVSRRQQGEGDDGGADNDLHEGPVDLQSMAHAAQSPSSLPGMMAWPGSVDELLQESEGEDDENDDDNKGHSNHNDDAGSTLVVYGLVQTFFARVNSDFAVLHEPTFLKQLDNWCRQPDDVDPVWLCTLLCVLLLSRRQYEFEGRRLGARLEHRWWRQAQALLCRVLFTSSLAAVQALLLAALHLHHTNSRDVCWTLTGAAVRIGHAIGLHRHGKRGEDHGHVNGDGMWPLDRAMRRRVWWTLFAFEQLQVSSHDRPSAVGWEGEGEGVDGFDEDGLDEDGPGEVDGHNQDHTQESNQDHHNYHDHDTRLLFPPYAVWSSRLAVLLGLACRAIRNRGSSDRKSFRADADTTTPHHESVLRRLARWRDSLPLDLSPAAVDAVDAVPPAQRRPLLLLHIQYHYVAALVSRPALLQQFRAAPAAASTSVTTPSPLAAVCVESGRLSCQLVLQLDRLGCFSPHAWADVYYLYSSVLVLVLGIVCGADSLYPQNSSPHGHTSLRALLDRGCALAARHHADPHVPGTMRRWMSVIGELYALVAETDDGTDGETRQGHGRSRNGENGQNSHNSQTQNVDNSLILQYPSNLNHCHPNTHNHLVHLPSHHSFHTHQNPPIQQLLAVSSFDHPPTSLPLLAACPTSVPTGFLDMADVSAMSAVSTVSTVSTVRQPAPDLFDPSLYGYSAFPLPAAASDPVAWPEMHWEGISDMLLGMEPRPWNSSFGHEQ</sequence>
<gene>
    <name evidence="7" type="ORF">CMQ_5255</name>
</gene>
<dbReference type="GO" id="GO:0000981">
    <property type="term" value="F:DNA-binding transcription factor activity, RNA polymerase II-specific"/>
    <property type="evidence" value="ECO:0007669"/>
    <property type="project" value="InterPro"/>
</dbReference>
<dbReference type="InterPro" id="IPR007219">
    <property type="entry name" value="XnlR_reg_dom"/>
</dbReference>
<dbReference type="EMBL" id="GL629756">
    <property type="protein sequence ID" value="EFX04993.1"/>
    <property type="molecule type" value="Genomic_DNA"/>
</dbReference>
<dbReference type="GO" id="GO:0008270">
    <property type="term" value="F:zinc ion binding"/>
    <property type="evidence" value="ECO:0007669"/>
    <property type="project" value="InterPro"/>
</dbReference>
<dbReference type="PROSITE" id="PS00463">
    <property type="entry name" value="ZN2_CY6_FUNGAL_1"/>
    <property type="match status" value="1"/>
</dbReference>
<dbReference type="PROSITE" id="PS50048">
    <property type="entry name" value="ZN2_CY6_FUNGAL_2"/>
    <property type="match status" value="1"/>
</dbReference>
<feature type="region of interest" description="Disordered" evidence="5">
    <location>
        <begin position="1"/>
        <end position="21"/>
    </location>
</feature>
<keyword evidence="2" id="KW-0805">Transcription regulation</keyword>
<evidence type="ECO:0000259" key="6">
    <source>
        <dbReference type="PROSITE" id="PS50048"/>
    </source>
</evidence>
<evidence type="ECO:0000256" key="1">
    <source>
        <dbReference type="ARBA" id="ARBA00022723"/>
    </source>
</evidence>
<organism evidence="8">
    <name type="scientific">Grosmannia clavigera (strain kw1407 / UAMH 11150)</name>
    <name type="common">Blue stain fungus</name>
    <name type="synonym">Graphiocladiella clavigera</name>
    <dbReference type="NCBI Taxonomy" id="655863"/>
    <lineage>
        <taxon>Eukaryota</taxon>
        <taxon>Fungi</taxon>
        <taxon>Dikarya</taxon>
        <taxon>Ascomycota</taxon>
        <taxon>Pezizomycotina</taxon>
        <taxon>Sordariomycetes</taxon>
        <taxon>Sordariomycetidae</taxon>
        <taxon>Ophiostomatales</taxon>
        <taxon>Ophiostomataceae</taxon>
        <taxon>Leptographium</taxon>
    </lineage>
</organism>
<dbReference type="STRING" id="655863.F0XBQ7"/>
<dbReference type="CDD" id="cd12148">
    <property type="entry name" value="fungal_TF_MHR"/>
    <property type="match status" value="1"/>
</dbReference>
<dbReference type="HOGENOM" id="CLU_011777_1_0_1"/>
<keyword evidence="1" id="KW-0479">Metal-binding</keyword>
<accession>F0XBQ7</accession>
<feature type="domain" description="Zn(2)-C6 fungal-type" evidence="6">
    <location>
        <begin position="27"/>
        <end position="59"/>
    </location>
</feature>
<feature type="region of interest" description="Disordered" evidence="5">
    <location>
        <begin position="236"/>
        <end position="257"/>
    </location>
</feature>
<dbReference type="Pfam" id="PF00172">
    <property type="entry name" value="Zn_clus"/>
    <property type="match status" value="1"/>
</dbReference>
<evidence type="ECO:0000313" key="7">
    <source>
        <dbReference type="EMBL" id="EFX04993.1"/>
    </source>
</evidence>
<dbReference type="Proteomes" id="UP000007796">
    <property type="component" value="Unassembled WGS sequence"/>
</dbReference>
<evidence type="ECO:0000313" key="8">
    <source>
        <dbReference type="Proteomes" id="UP000007796"/>
    </source>
</evidence>
<keyword evidence="8" id="KW-1185">Reference proteome</keyword>
<dbReference type="GO" id="GO:0006351">
    <property type="term" value="P:DNA-templated transcription"/>
    <property type="evidence" value="ECO:0007669"/>
    <property type="project" value="InterPro"/>
</dbReference>
<feature type="compositionally biased region" description="Acidic residues" evidence="5">
    <location>
        <begin position="444"/>
        <end position="463"/>
    </location>
</feature>
<dbReference type="InParanoid" id="F0XBQ7"/>
<feature type="compositionally biased region" description="Basic and acidic residues" evidence="5">
    <location>
        <begin position="465"/>
        <end position="485"/>
    </location>
</feature>
<dbReference type="CDD" id="cd00067">
    <property type="entry name" value="GAL4"/>
    <property type="match status" value="1"/>
</dbReference>
<feature type="compositionally biased region" description="Polar residues" evidence="5">
    <location>
        <begin position="737"/>
        <end position="748"/>
    </location>
</feature>
<evidence type="ECO:0000256" key="4">
    <source>
        <dbReference type="ARBA" id="ARBA00023242"/>
    </source>
</evidence>